<dbReference type="PANTHER" id="PTHR33254">
    <property type="entry name" value="4-HYDROXY-4-METHYL-2-OXOGLUTARATE ALDOLASE 3-RELATED"/>
    <property type="match status" value="1"/>
</dbReference>
<evidence type="ECO:0008006" key="4">
    <source>
        <dbReference type="Google" id="ProtNLM"/>
    </source>
</evidence>
<feature type="binding site" evidence="1">
    <location>
        <begin position="96"/>
        <end position="99"/>
    </location>
    <ligand>
        <name>substrate</name>
    </ligand>
</feature>
<keyword evidence="1" id="KW-0479">Metal-binding</keyword>
<dbReference type="PANTHER" id="PTHR33254:SF4">
    <property type="entry name" value="4-HYDROXY-4-METHYL-2-OXOGLUTARATE ALDOLASE 3-RELATED"/>
    <property type="match status" value="1"/>
</dbReference>
<dbReference type="Proteomes" id="UP001210925">
    <property type="component" value="Unassembled WGS sequence"/>
</dbReference>
<evidence type="ECO:0000313" key="3">
    <source>
        <dbReference type="Proteomes" id="UP001210925"/>
    </source>
</evidence>
<dbReference type="CDD" id="cd16841">
    <property type="entry name" value="RraA_family"/>
    <property type="match status" value="1"/>
</dbReference>
<protein>
    <recommendedName>
        <fullName evidence="4">RraA-like protein</fullName>
    </recommendedName>
</protein>
<dbReference type="SUPFAM" id="SSF89562">
    <property type="entry name" value="RraA-like"/>
    <property type="match status" value="1"/>
</dbReference>
<dbReference type="InterPro" id="IPR036704">
    <property type="entry name" value="RraA/RraA-like_sf"/>
</dbReference>
<dbReference type="GO" id="GO:0047443">
    <property type="term" value="F:4-hydroxy-4-methyl-2-oxoglutarate aldolase activity"/>
    <property type="evidence" value="ECO:0007669"/>
    <property type="project" value="TreeGrafter"/>
</dbReference>
<dbReference type="InterPro" id="IPR005493">
    <property type="entry name" value="RraA/RraA-like"/>
</dbReference>
<sequence>MDHQTAISLLEPYSSCDISDALCKLIHLNIIGHFPRVVSYSPKTPVRIAGPAYTVEFVLTSNTAAAKAKMNHVDTAPPGSIIVIKAHRDAPNAVWGGLMTARAKSVGVKGAVIDGNIRDIAELHEFDFPVWASGQSTMGAAPFCRPTGVTEPITIGEATPWPVVVKTGDIIVADEDGVVRIPLEHVELVAKECKLRVEMDKKCMHDIKNGSTIVDAFAKHRK</sequence>
<dbReference type="GO" id="GO:0046872">
    <property type="term" value="F:metal ion binding"/>
    <property type="evidence" value="ECO:0007669"/>
    <property type="project" value="UniProtKB-KW"/>
</dbReference>
<keyword evidence="1" id="KW-0460">Magnesium</keyword>
<dbReference type="Pfam" id="PF03737">
    <property type="entry name" value="RraA-like"/>
    <property type="match status" value="1"/>
</dbReference>
<feature type="binding site" evidence="1">
    <location>
        <position position="118"/>
    </location>
    <ligand>
        <name>substrate</name>
    </ligand>
</feature>
<dbReference type="AlphaFoldDB" id="A0AAD5Y274"/>
<proteinExistence type="predicted"/>
<evidence type="ECO:0000313" key="2">
    <source>
        <dbReference type="EMBL" id="KAJ3254675.1"/>
    </source>
</evidence>
<comment type="caution">
    <text evidence="2">The sequence shown here is derived from an EMBL/GenBank/DDBJ whole genome shotgun (WGS) entry which is preliminary data.</text>
</comment>
<dbReference type="EMBL" id="JADGKB010000080">
    <property type="protein sequence ID" value="KAJ3254675.1"/>
    <property type="molecule type" value="Genomic_DNA"/>
</dbReference>
<dbReference type="GO" id="GO:0008948">
    <property type="term" value="F:oxaloacetate decarboxylase activity"/>
    <property type="evidence" value="ECO:0007669"/>
    <property type="project" value="TreeGrafter"/>
</dbReference>
<organism evidence="2 3">
    <name type="scientific">Boothiomyces macroporosus</name>
    <dbReference type="NCBI Taxonomy" id="261099"/>
    <lineage>
        <taxon>Eukaryota</taxon>
        <taxon>Fungi</taxon>
        <taxon>Fungi incertae sedis</taxon>
        <taxon>Chytridiomycota</taxon>
        <taxon>Chytridiomycota incertae sedis</taxon>
        <taxon>Chytridiomycetes</taxon>
        <taxon>Rhizophydiales</taxon>
        <taxon>Terramycetaceae</taxon>
        <taxon>Boothiomyces</taxon>
    </lineage>
</organism>
<accession>A0AAD5Y274</accession>
<evidence type="ECO:0000256" key="1">
    <source>
        <dbReference type="PIRSR" id="PIRSR605493-1"/>
    </source>
</evidence>
<name>A0AAD5Y274_9FUNG</name>
<reference evidence="2" key="1">
    <citation type="submission" date="2020-05" db="EMBL/GenBank/DDBJ databases">
        <title>Phylogenomic resolution of chytrid fungi.</title>
        <authorList>
            <person name="Stajich J.E."/>
            <person name="Amses K."/>
            <person name="Simmons R."/>
            <person name="Seto K."/>
            <person name="Myers J."/>
            <person name="Bonds A."/>
            <person name="Quandt C.A."/>
            <person name="Barry K."/>
            <person name="Liu P."/>
            <person name="Grigoriev I."/>
            <person name="Longcore J.E."/>
            <person name="James T.Y."/>
        </authorList>
    </citation>
    <scope>NUCLEOTIDE SEQUENCE</scope>
    <source>
        <strain evidence="2">PLAUS21</strain>
    </source>
</reference>
<keyword evidence="3" id="KW-1185">Reference proteome</keyword>
<comment type="cofactor">
    <cofactor evidence="1">
        <name>Mg(2+)</name>
        <dbReference type="ChEBI" id="CHEBI:18420"/>
    </cofactor>
</comment>
<gene>
    <name evidence="2" type="ORF">HK103_007014</name>
</gene>
<dbReference type="Gene3D" id="3.50.30.40">
    <property type="entry name" value="Ribonuclease E inhibitor RraA/RraA-like"/>
    <property type="match status" value="1"/>
</dbReference>
<feature type="binding site" evidence="1">
    <location>
        <position position="119"/>
    </location>
    <ligand>
        <name>Mg(2+)</name>
        <dbReference type="ChEBI" id="CHEBI:18420"/>
    </ligand>
</feature>